<name>D8JQB5_HYPDA</name>
<dbReference type="EMBL" id="CP002083">
    <property type="protein sequence ID" value="ADJ22036.1"/>
    <property type="molecule type" value="Genomic_DNA"/>
</dbReference>
<dbReference type="SUPFAM" id="SSF52141">
    <property type="entry name" value="Uracil-DNA glycosylase-like"/>
    <property type="match status" value="1"/>
</dbReference>
<dbReference type="SMART" id="SM00987">
    <property type="entry name" value="UreE_C"/>
    <property type="match status" value="1"/>
</dbReference>
<dbReference type="InterPro" id="IPR036895">
    <property type="entry name" value="Uracil-DNA_glycosylase-like_sf"/>
</dbReference>
<dbReference type="HOGENOM" id="CLU_094865_1_0_5"/>
<dbReference type="STRING" id="582899.Hden_0211"/>
<protein>
    <submittedName>
        <fullName evidence="2">G:T/U mismatch-specific DNA glycosylase-like protein</fullName>
    </submittedName>
</protein>
<dbReference type="Gene3D" id="3.40.470.10">
    <property type="entry name" value="Uracil-DNA glycosylase-like domain"/>
    <property type="match status" value="1"/>
</dbReference>
<dbReference type="InterPro" id="IPR005122">
    <property type="entry name" value="Uracil-DNA_glycosylase-like"/>
</dbReference>
<proteinExistence type="predicted"/>
<dbReference type="SMART" id="SM00986">
    <property type="entry name" value="UDG"/>
    <property type="match status" value="1"/>
</dbReference>
<evidence type="ECO:0000259" key="1">
    <source>
        <dbReference type="SMART" id="SM00986"/>
    </source>
</evidence>
<reference evidence="3" key="1">
    <citation type="journal article" date="2011" name="J. Bacteriol.">
        <title>Genome sequences of eight morphologically diverse alphaproteobacteria.</title>
        <authorList>
            <consortium name="US DOE Joint Genome Institute"/>
            <person name="Brown P.J."/>
            <person name="Kysela D.T."/>
            <person name="Buechlein A."/>
            <person name="Hemmerich C."/>
            <person name="Brun Y.V."/>
        </authorList>
    </citation>
    <scope>NUCLEOTIDE SEQUENCE [LARGE SCALE GENOMIC DNA]</scope>
    <source>
        <strain evidence="3">ATCC 51888 / DSM 1869 / NCIB 11706 / TK 0415</strain>
    </source>
</reference>
<feature type="domain" description="Uracil-DNA glycosylase-like" evidence="1">
    <location>
        <begin position="11"/>
        <end position="166"/>
    </location>
</feature>
<dbReference type="RefSeq" id="WP_013214255.1">
    <property type="nucleotide sequence ID" value="NC_014313.1"/>
</dbReference>
<organism evidence="2 3">
    <name type="scientific">Hyphomicrobium denitrificans (strain ATCC 51888 / DSM 1869 / NCIMB 11706 / TK 0415)</name>
    <dbReference type="NCBI Taxonomy" id="582899"/>
    <lineage>
        <taxon>Bacteria</taxon>
        <taxon>Pseudomonadati</taxon>
        <taxon>Pseudomonadota</taxon>
        <taxon>Alphaproteobacteria</taxon>
        <taxon>Hyphomicrobiales</taxon>
        <taxon>Hyphomicrobiaceae</taxon>
        <taxon>Hyphomicrobium</taxon>
    </lineage>
</organism>
<evidence type="ECO:0000313" key="3">
    <source>
        <dbReference type="Proteomes" id="UP000002033"/>
    </source>
</evidence>
<dbReference type="NCBIfam" id="TIGR04274">
    <property type="entry name" value="hypoxanDNAglyco"/>
    <property type="match status" value="1"/>
</dbReference>
<dbReference type="InterPro" id="IPR026353">
    <property type="entry name" value="Hypoxan-DNA_Glyclase"/>
</dbReference>
<gene>
    <name evidence="2" type="ordered locus">Hden_0211</name>
</gene>
<dbReference type="eggNOG" id="COG3663">
    <property type="taxonomic scope" value="Bacteria"/>
</dbReference>
<dbReference type="KEGG" id="hdn:Hden_0211"/>
<evidence type="ECO:0000313" key="2">
    <source>
        <dbReference type="EMBL" id="ADJ22036.1"/>
    </source>
</evidence>
<dbReference type="Proteomes" id="UP000002033">
    <property type="component" value="Chromosome"/>
</dbReference>
<dbReference type="Pfam" id="PF03167">
    <property type="entry name" value="UDG"/>
    <property type="match status" value="1"/>
</dbReference>
<keyword evidence="3" id="KW-1185">Reference proteome</keyword>
<sequence length="178" mass="19728">MPGAKAKYSFPPIVTADAHLLILGTLPGEESLRLQQYYGHPRNHFWPLIAAIFGEAVPSDYSARIALLKRHGCALWDVLESAERIGSSDAAIRNATVNPFAAFLADYPNIRTIAFNGQKARDLFHRHVVKPGHVPEQVCTMIDLPSSSPLYTKSLEEKLGIWRAKLAESLAAQKRRAK</sequence>
<dbReference type="CDD" id="cd10032">
    <property type="entry name" value="UDG-F6_HDG"/>
    <property type="match status" value="1"/>
</dbReference>
<dbReference type="AlphaFoldDB" id="D8JQB5"/>
<accession>D8JQB5</accession>
<dbReference type="OrthoDB" id="9799921at2"/>